<keyword evidence="3" id="KW-0805">Transcription regulation</keyword>
<evidence type="ECO:0000256" key="2">
    <source>
        <dbReference type="ARBA" id="ARBA00022723"/>
    </source>
</evidence>
<comment type="subcellular location">
    <subcellularLocation>
        <location evidence="1">Nucleus</location>
    </subcellularLocation>
</comment>
<evidence type="ECO:0000313" key="9">
    <source>
        <dbReference type="Proteomes" id="UP000002258"/>
    </source>
</evidence>
<evidence type="ECO:0000256" key="6">
    <source>
        <dbReference type="SAM" id="MobiDB-lite"/>
    </source>
</evidence>
<dbReference type="InterPro" id="IPR050815">
    <property type="entry name" value="TF_fung"/>
</dbReference>
<feature type="region of interest" description="Disordered" evidence="6">
    <location>
        <begin position="664"/>
        <end position="683"/>
    </location>
</feature>
<dbReference type="PROSITE" id="PS00463">
    <property type="entry name" value="ZN2_CY6_FUNGAL_1"/>
    <property type="match status" value="1"/>
</dbReference>
<keyword evidence="5" id="KW-0539">Nucleus</keyword>
<dbReference type="GO" id="GO:0000981">
    <property type="term" value="F:DNA-binding transcription factor activity, RNA polymerase II-specific"/>
    <property type="evidence" value="ECO:0007669"/>
    <property type="project" value="InterPro"/>
</dbReference>
<dbReference type="KEGG" id="pic:PICST_64361"/>
<evidence type="ECO:0000256" key="1">
    <source>
        <dbReference type="ARBA" id="ARBA00004123"/>
    </source>
</evidence>
<gene>
    <name evidence="8" type="ORF">PICST_64361</name>
</gene>
<dbReference type="HOGENOM" id="CLU_386887_0_0_1"/>
<dbReference type="Pfam" id="PF04082">
    <property type="entry name" value="Fungal_trans"/>
    <property type="match status" value="1"/>
</dbReference>
<evidence type="ECO:0000313" key="8">
    <source>
        <dbReference type="EMBL" id="ABN68376.2"/>
    </source>
</evidence>
<evidence type="ECO:0000256" key="5">
    <source>
        <dbReference type="ARBA" id="ARBA00023242"/>
    </source>
</evidence>
<dbReference type="GO" id="GO:0008270">
    <property type="term" value="F:zinc ion binding"/>
    <property type="evidence" value="ECO:0007669"/>
    <property type="project" value="InterPro"/>
</dbReference>
<proteinExistence type="predicted"/>
<sequence>MSTPPKVKPDSKPSRASVACNLCRESKLKCINSDNNTRCHRCTLLDLTCSYTLKKSQLKKRKLSKHYITHSAVADSTPVPNNLTYGANHTNANPPSSVVLPDKTTIIEVAEIYFENQYKGIFPHLHKPSLLSFIRSPKFNPTTYISDYYNDFFEANYSASLRFPDPIILLAILALCARLHPDLPKVYGEFSEDRTPELFLPNFNNRTQSKTVDNDDNNAASNASNYFGWHARNILKEVFDSPTIQRVQALTILSSHEWGEGNVSRSYLYVGIAARMALVLGLGTEEGIIDKEEDRLDDSSKFICIESKRRTMWAVYMMDRCNSSGRDRHSCIKLDDIHVRLPCTEKDFIFGNFRQKSLAFETANGYIHKAPSNEKLHQTSCFGFLIILFETWAKIAKWVGETGGKLERLPPWDEESPYSKLSKELDIFVESLPPHLKFSKFNLEAHIADGSAADFGYFHGLVFLCRIFLNREYFFCTPESFPDGWWETETRTMLQTLDDLAYITKVLKPINMMVIAPFTGFQVFTAAATGLYIDAFPKKVLLQHFPYKSEVDNIELAVDNFKTKYKELAEESMRSLLTWKKMWGLGIGWYETCLKLQKMFAKVAKQNSSALQDDDLRHSMHDYGNGKVEEVYRPEYIRDRKKDMHISNLLIADDTDSPKLRSVHQLVGSESTATTNSSLDDVGGNSGFNSPSLDFMNNFDLSNIFPGWSDAMKI</sequence>
<name>A3LZP3_PICST</name>
<dbReference type="OrthoDB" id="39175at2759"/>
<dbReference type="InterPro" id="IPR007219">
    <property type="entry name" value="XnlR_reg_dom"/>
</dbReference>
<dbReference type="SMART" id="SM00906">
    <property type="entry name" value="Fungal_trans"/>
    <property type="match status" value="1"/>
</dbReference>
<dbReference type="EMBL" id="CP000502">
    <property type="protein sequence ID" value="ABN68376.2"/>
    <property type="molecule type" value="Genomic_DNA"/>
</dbReference>
<dbReference type="GO" id="GO:0006351">
    <property type="term" value="P:DNA-templated transcription"/>
    <property type="evidence" value="ECO:0007669"/>
    <property type="project" value="InterPro"/>
</dbReference>
<dbReference type="STRING" id="322104.A3LZP3"/>
<dbReference type="InterPro" id="IPR036864">
    <property type="entry name" value="Zn2-C6_fun-type_DNA-bd_sf"/>
</dbReference>
<dbReference type="CDD" id="cd12148">
    <property type="entry name" value="fungal_TF_MHR"/>
    <property type="match status" value="1"/>
</dbReference>
<dbReference type="SUPFAM" id="SSF57701">
    <property type="entry name" value="Zn2/Cys6 DNA-binding domain"/>
    <property type="match status" value="1"/>
</dbReference>
<dbReference type="CDD" id="cd00067">
    <property type="entry name" value="GAL4"/>
    <property type="match status" value="1"/>
</dbReference>
<feature type="domain" description="Zn(2)-C6 fungal-type" evidence="7">
    <location>
        <begin position="19"/>
        <end position="51"/>
    </location>
</feature>
<organism evidence="8 9">
    <name type="scientific">Scheffersomyces stipitis (strain ATCC 58785 / CBS 6054 / NBRC 10063 / NRRL Y-11545)</name>
    <name type="common">Yeast</name>
    <name type="synonym">Pichia stipitis</name>
    <dbReference type="NCBI Taxonomy" id="322104"/>
    <lineage>
        <taxon>Eukaryota</taxon>
        <taxon>Fungi</taxon>
        <taxon>Dikarya</taxon>
        <taxon>Ascomycota</taxon>
        <taxon>Saccharomycotina</taxon>
        <taxon>Pichiomycetes</taxon>
        <taxon>Debaryomycetaceae</taxon>
        <taxon>Scheffersomyces</taxon>
    </lineage>
</organism>
<dbReference type="PANTHER" id="PTHR47338">
    <property type="entry name" value="ZN(II)2CYS6 TRANSCRIPTION FACTOR (EUROFUNG)-RELATED"/>
    <property type="match status" value="1"/>
</dbReference>
<protein>
    <recommendedName>
        <fullName evidence="7">Zn(2)-C6 fungal-type domain-containing protein</fullName>
    </recommendedName>
</protein>
<accession>A3LZP3</accession>
<dbReference type="InParanoid" id="A3LZP3"/>
<dbReference type="AlphaFoldDB" id="A3LZP3"/>
<dbReference type="PANTHER" id="PTHR47338:SF5">
    <property type="entry name" value="ZN(II)2CYS6 TRANSCRIPTION FACTOR (EUROFUNG)"/>
    <property type="match status" value="1"/>
</dbReference>
<dbReference type="SMART" id="SM00066">
    <property type="entry name" value="GAL4"/>
    <property type="match status" value="1"/>
</dbReference>
<evidence type="ECO:0000256" key="4">
    <source>
        <dbReference type="ARBA" id="ARBA00023163"/>
    </source>
</evidence>
<dbReference type="GeneID" id="4840828"/>
<keyword evidence="4" id="KW-0804">Transcription</keyword>
<dbReference type="PROSITE" id="PS50048">
    <property type="entry name" value="ZN2_CY6_FUNGAL_2"/>
    <property type="match status" value="1"/>
</dbReference>
<dbReference type="InterPro" id="IPR001138">
    <property type="entry name" value="Zn2Cys6_DnaBD"/>
</dbReference>
<evidence type="ECO:0000256" key="3">
    <source>
        <dbReference type="ARBA" id="ARBA00023015"/>
    </source>
</evidence>
<reference evidence="8 9" key="1">
    <citation type="journal article" date="2007" name="Nat. Biotechnol.">
        <title>Genome sequence of the lignocellulose-bioconverting and xylose-fermenting yeast Pichia stipitis.</title>
        <authorList>
            <person name="Jeffries T.W."/>
            <person name="Grigoriev I.V."/>
            <person name="Grimwood J."/>
            <person name="Laplaza J.M."/>
            <person name="Aerts A."/>
            <person name="Salamov A."/>
            <person name="Schmutz J."/>
            <person name="Lindquist E."/>
            <person name="Dehal P."/>
            <person name="Shapiro H."/>
            <person name="Jin Y.S."/>
            <person name="Passoth V."/>
            <person name="Richardson P.M."/>
        </authorList>
    </citation>
    <scope>NUCLEOTIDE SEQUENCE [LARGE SCALE GENOMIC DNA]</scope>
    <source>
        <strain evidence="9">ATCC 58785 / CBS 6054 / NBRC 10063 / NRRL Y-11545</strain>
    </source>
</reference>
<feature type="compositionally biased region" description="Polar residues" evidence="6">
    <location>
        <begin position="668"/>
        <end position="679"/>
    </location>
</feature>
<keyword evidence="9" id="KW-1185">Reference proteome</keyword>
<keyword evidence="2" id="KW-0479">Metal-binding</keyword>
<dbReference type="Proteomes" id="UP000002258">
    <property type="component" value="Chromosome 8"/>
</dbReference>
<dbReference type="Gene3D" id="4.10.240.10">
    <property type="entry name" value="Zn(2)-C6 fungal-type DNA-binding domain"/>
    <property type="match status" value="1"/>
</dbReference>
<dbReference type="eggNOG" id="ENOG502QS5N">
    <property type="taxonomic scope" value="Eukaryota"/>
</dbReference>
<dbReference type="OMA" id="YFGWHAR"/>
<dbReference type="RefSeq" id="XP_001386405.2">
    <property type="nucleotide sequence ID" value="XM_001386368.1"/>
</dbReference>
<evidence type="ECO:0000259" key="7">
    <source>
        <dbReference type="PROSITE" id="PS50048"/>
    </source>
</evidence>
<dbReference type="GO" id="GO:0003677">
    <property type="term" value="F:DNA binding"/>
    <property type="evidence" value="ECO:0007669"/>
    <property type="project" value="InterPro"/>
</dbReference>
<dbReference type="GO" id="GO:0005634">
    <property type="term" value="C:nucleus"/>
    <property type="evidence" value="ECO:0007669"/>
    <property type="project" value="UniProtKB-SubCell"/>
</dbReference>